<proteinExistence type="predicted"/>
<dbReference type="Proteomes" id="UP000202181">
    <property type="component" value="Segment"/>
</dbReference>
<reference evidence="1" key="1">
    <citation type="submission" date="2016-06" db="EMBL/GenBank/DDBJ databases">
        <authorList>
            <person name="Berg J.A."/>
            <person name="Hyde J.R."/>
            <person name="Breakwell D.P."/>
            <person name="Hope S."/>
            <person name="Grose J.H."/>
        </authorList>
    </citation>
    <scope>NUCLEOTIDE SEQUENCE [LARGE SCALE GENOMIC DNA]</scope>
</reference>
<dbReference type="EMBL" id="KX397364">
    <property type="protein sequence ID" value="ANZ48054.1"/>
    <property type="molecule type" value="Genomic_DNA"/>
</dbReference>
<protein>
    <submittedName>
        <fullName evidence="1">Uncharacterized protein</fullName>
    </submittedName>
</protein>
<gene>
    <name evidence="1" type="ORF">ASESINO_41</name>
</gene>
<evidence type="ECO:0000313" key="2">
    <source>
        <dbReference type="Proteomes" id="UP000202181"/>
    </source>
</evidence>
<sequence length="193" mass="22532">MWLQGSTVWGRQSEGSGMFDTFKEQFTLDGIASDMLDSVKKHTSELISLERWRETFSAARKLRYNDVTDVVRQLDELGDFQFANEALQPFLVAMPEYRKLYNEKMATGYENGYSQIDAFRGNAYMHTDDNYREVTSGMSTQYDDEKIWIWASNENRANRLTSIQKVEMQINWTRMRDFDWEDGDPCSELGATC</sequence>
<dbReference type="RefSeq" id="YP_009290659.1">
    <property type="nucleotide sequence ID" value="NC_031107.2"/>
</dbReference>
<dbReference type="OrthoDB" id="11521at10239"/>
<evidence type="ECO:0000313" key="1">
    <source>
        <dbReference type="EMBL" id="ANZ48054.1"/>
    </source>
</evidence>
<keyword evidence="2" id="KW-1185">Reference proteome</keyword>
<dbReference type="KEGG" id="vg:29056991"/>
<organism evidence="1 2">
    <name type="scientific">Erwinia phage vB_EamM_Asesino</name>
    <dbReference type="NCBI Taxonomy" id="1883370"/>
    <lineage>
        <taxon>Viruses</taxon>
        <taxon>Duplodnaviria</taxon>
        <taxon>Heunggongvirae</taxon>
        <taxon>Uroviricota</taxon>
        <taxon>Caudoviricetes</taxon>
        <taxon>Chimalliviridae</taxon>
        <taxon>Erskinevirus</taxon>
        <taxon>Erskinevirus asesino</taxon>
    </lineage>
</organism>
<accession>A0A1B2IA00</accession>
<name>A0A1B2IA00_9CAUD</name>
<dbReference type="GeneID" id="29056991"/>